<accession>A0A0F9BZ69</accession>
<name>A0A0F9BZ69_9ZZZZ</name>
<dbReference type="EMBL" id="LAZR01046814">
    <property type="protein sequence ID" value="KKK95659.1"/>
    <property type="molecule type" value="Genomic_DNA"/>
</dbReference>
<comment type="caution">
    <text evidence="1">The sequence shown here is derived from an EMBL/GenBank/DDBJ whole genome shotgun (WGS) entry which is preliminary data.</text>
</comment>
<organism evidence="1">
    <name type="scientific">marine sediment metagenome</name>
    <dbReference type="NCBI Taxonomy" id="412755"/>
    <lineage>
        <taxon>unclassified sequences</taxon>
        <taxon>metagenomes</taxon>
        <taxon>ecological metagenomes</taxon>
    </lineage>
</organism>
<sequence length="249" mass="27713">TKKRIELEAFLKKNKELLKVPKEVNDEELAEFKERIDKIEFPILQNPPSYLESGEWDEKEDQIIYLNVDEEPDNTKNASARDEVYVYFACRHKLSQLGTYVGQVDLVAGYAAGSISIVVDGLVDSESIVKGQEFTIDGVRGIYVADHPSTVSGGELTVRFWPPLLDAATNDDTVRFINNTMDFKLEGLFADLVTGKALMLKSPKYINQINKGGARTYTISYSTGKAMYDAAIAELEGVRGFEAPSVVMP</sequence>
<protein>
    <submittedName>
        <fullName evidence="1">Uncharacterized protein</fullName>
    </submittedName>
</protein>
<feature type="non-terminal residue" evidence="1">
    <location>
        <position position="1"/>
    </location>
</feature>
<dbReference type="AlphaFoldDB" id="A0A0F9BZ69"/>
<proteinExistence type="predicted"/>
<gene>
    <name evidence="1" type="ORF">LCGC14_2670590</name>
</gene>
<reference evidence="1" key="1">
    <citation type="journal article" date="2015" name="Nature">
        <title>Complex archaea that bridge the gap between prokaryotes and eukaryotes.</title>
        <authorList>
            <person name="Spang A."/>
            <person name="Saw J.H."/>
            <person name="Jorgensen S.L."/>
            <person name="Zaremba-Niedzwiedzka K."/>
            <person name="Martijn J."/>
            <person name="Lind A.E."/>
            <person name="van Eijk R."/>
            <person name="Schleper C."/>
            <person name="Guy L."/>
            <person name="Ettema T.J."/>
        </authorList>
    </citation>
    <scope>NUCLEOTIDE SEQUENCE</scope>
</reference>
<evidence type="ECO:0000313" key="1">
    <source>
        <dbReference type="EMBL" id="KKK95659.1"/>
    </source>
</evidence>